<feature type="binding site" evidence="2">
    <location>
        <begin position="58"/>
        <end position="60"/>
    </location>
    <ligand>
        <name>substrate</name>
    </ligand>
</feature>
<dbReference type="Gene3D" id="3.40.1180.10">
    <property type="entry name" value="Decaprenyl diphosphate synthase-like"/>
    <property type="match status" value="1"/>
</dbReference>
<proteinExistence type="inferred from homology"/>
<dbReference type="Pfam" id="PF01255">
    <property type="entry name" value="Prenyltransf"/>
    <property type="match status" value="1"/>
</dbReference>
<dbReference type="CDD" id="cd00475">
    <property type="entry name" value="Cis_IPPS"/>
    <property type="match status" value="1"/>
</dbReference>
<feature type="binding site" evidence="2">
    <location>
        <position position="201"/>
    </location>
    <ligand>
        <name>Mg(2+)</name>
        <dbReference type="ChEBI" id="CHEBI:18420"/>
    </ligand>
</feature>
<dbReference type="FunFam" id="3.40.1180.10:FF:000001">
    <property type="entry name" value="(2E,6E)-farnesyl-diphosphate-specific ditrans,polycis-undecaprenyl-diphosphate synthase"/>
    <property type="match status" value="1"/>
</dbReference>
<dbReference type="GO" id="GO:0016094">
    <property type="term" value="P:polyprenol biosynthetic process"/>
    <property type="evidence" value="ECO:0007669"/>
    <property type="project" value="TreeGrafter"/>
</dbReference>
<dbReference type="AlphaFoldDB" id="A0A7T5UGH3"/>
<dbReference type="NCBIfam" id="TIGR00055">
    <property type="entry name" value="uppS"/>
    <property type="match status" value="1"/>
</dbReference>
<feature type="binding site" evidence="2">
    <location>
        <position position="64"/>
    </location>
    <ligand>
        <name>substrate</name>
    </ligand>
</feature>
<protein>
    <recommendedName>
        <fullName evidence="2">Isoprenyl transferase</fullName>
        <ecNumber evidence="2">2.5.1.-</ecNumber>
    </recommendedName>
</protein>
<dbReference type="GO" id="GO:0008834">
    <property type="term" value="F:ditrans,polycis-undecaprenyl-diphosphate synthase [(2E,6E)-farnesyl-diphosphate specific] activity"/>
    <property type="evidence" value="ECO:0007669"/>
    <property type="project" value="TreeGrafter"/>
</dbReference>
<feature type="binding site" evidence="2">
    <location>
        <position position="30"/>
    </location>
    <ligand>
        <name>substrate</name>
    </ligand>
</feature>
<feature type="binding site" evidence="2">
    <location>
        <position position="18"/>
    </location>
    <ligand>
        <name>substrate</name>
    </ligand>
</feature>
<feature type="binding site" evidence="2">
    <location>
        <begin position="188"/>
        <end position="190"/>
    </location>
    <ligand>
        <name>substrate</name>
    </ligand>
</feature>
<dbReference type="InterPro" id="IPR036424">
    <property type="entry name" value="UPP_synth-like_sf"/>
</dbReference>
<dbReference type="GO" id="GO:0005829">
    <property type="term" value="C:cytosol"/>
    <property type="evidence" value="ECO:0007669"/>
    <property type="project" value="TreeGrafter"/>
</dbReference>
<feature type="binding site" evidence="2">
    <location>
        <position position="26"/>
    </location>
    <ligand>
        <name>substrate</name>
    </ligand>
</feature>
<reference evidence="3 4" key="1">
    <citation type="submission" date="2020-07" db="EMBL/GenBank/DDBJ databases">
        <title>Huge and variable diversity of episymbiotic CPR bacteria and DPANN archaea in groundwater ecosystems.</title>
        <authorList>
            <person name="He C.Y."/>
            <person name="Keren R."/>
            <person name="Whittaker M."/>
            <person name="Farag I.F."/>
            <person name="Doudna J."/>
            <person name="Cate J.H.D."/>
            <person name="Banfield J.F."/>
        </authorList>
    </citation>
    <scope>NUCLEOTIDE SEQUENCE [LARGE SCALE GENOMIC DNA]</scope>
    <source>
        <strain evidence="3">NC_groundwater_70_Ag_B-0.1um_54_66</strain>
    </source>
</reference>
<evidence type="ECO:0000256" key="1">
    <source>
        <dbReference type="ARBA" id="ARBA00022679"/>
    </source>
</evidence>
<dbReference type="InterPro" id="IPR001441">
    <property type="entry name" value="UPP_synth-like"/>
</dbReference>
<comment type="function">
    <text evidence="2">Catalyzes the condensation of isopentenyl diphosphate (IPP) with allylic pyrophosphates generating different type of terpenoids.</text>
</comment>
<feature type="binding site" evidence="2">
    <location>
        <begin position="14"/>
        <end position="17"/>
    </location>
    <ligand>
        <name>substrate</name>
    </ligand>
</feature>
<dbReference type="InterPro" id="IPR018520">
    <property type="entry name" value="UPP_synth-like_CS"/>
</dbReference>
<comment type="similarity">
    <text evidence="2">Belongs to the UPP synthase family.</text>
</comment>
<gene>
    <name evidence="3" type="primary">uppS</name>
    <name evidence="3" type="ORF">HYS17_07205</name>
</gene>
<sequence>MSQSVQHIAIIMDGNGRWAQARGLPRTMGHRQGVDAVKRVVEAAADMGIRYLTLFGFSSENWSRPVEEVSELMRLLRMYLRAETAELHRHNICLKVIGDRNAFDREIIELIENAERLTADNTAITVQMALNYGGRNEILRAAAGYAALCLEKGIPPDFNSAEEYLPGMLWTANVPDPEIIIRSSGEQRISNFLLWQCAYSEFIFTPTLWPDFSRVDLEQAVSEFARRDRRFGGLRAETSS</sequence>
<dbReference type="PANTHER" id="PTHR10291">
    <property type="entry name" value="DEHYDRODOLICHYL DIPHOSPHATE SYNTHASE FAMILY MEMBER"/>
    <property type="match status" value="1"/>
</dbReference>
<dbReference type="Proteomes" id="UP000595362">
    <property type="component" value="Chromosome"/>
</dbReference>
<keyword evidence="2" id="KW-0479">Metal-binding</keyword>
<comment type="subunit">
    <text evidence="2">Homodimer.</text>
</comment>
<organism evidence="3 4">
    <name type="scientific">Micavibrio aeruginosavorus</name>
    <dbReference type="NCBI Taxonomy" id="349221"/>
    <lineage>
        <taxon>Bacteria</taxon>
        <taxon>Pseudomonadati</taxon>
        <taxon>Bdellovibrionota</taxon>
        <taxon>Bdellovibrionia</taxon>
        <taxon>Bdellovibrionales</taxon>
        <taxon>Pseudobdellovibrionaceae</taxon>
        <taxon>Micavibrio</taxon>
    </lineage>
</organism>
<dbReference type="GO" id="GO:0000287">
    <property type="term" value="F:magnesium ion binding"/>
    <property type="evidence" value="ECO:0007669"/>
    <property type="project" value="UniProtKB-UniRule"/>
</dbReference>
<dbReference type="EMBL" id="CP066681">
    <property type="protein sequence ID" value="QQG35335.1"/>
    <property type="molecule type" value="Genomic_DNA"/>
</dbReference>
<dbReference type="PANTHER" id="PTHR10291:SF0">
    <property type="entry name" value="DEHYDRODOLICHYL DIPHOSPHATE SYNTHASE 2"/>
    <property type="match status" value="1"/>
</dbReference>
<feature type="binding site" evidence="2">
    <location>
        <position position="182"/>
    </location>
    <ligand>
        <name>substrate</name>
    </ligand>
</feature>
<feature type="binding site" evidence="2">
    <location>
        <position position="62"/>
    </location>
    <ligand>
        <name>substrate</name>
    </ligand>
</feature>
<evidence type="ECO:0000256" key="2">
    <source>
        <dbReference type="HAMAP-Rule" id="MF_01139"/>
    </source>
</evidence>
<feature type="active site" description="Proton acceptor" evidence="2">
    <location>
        <position position="61"/>
    </location>
</feature>
<evidence type="ECO:0000313" key="3">
    <source>
        <dbReference type="EMBL" id="QQG35335.1"/>
    </source>
</evidence>
<dbReference type="HAMAP" id="MF_01139">
    <property type="entry name" value="ISPT"/>
    <property type="match status" value="1"/>
</dbReference>
<feature type="binding site" evidence="2">
    <location>
        <position position="13"/>
    </location>
    <ligand>
        <name>Mg(2+)</name>
        <dbReference type="ChEBI" id="CHEBI:18420"/>
    </ligand>
</feature>
<dbReference type="EC" id="2.5.1.-" evidence="2"/>
<keyword evidence="2" id="KW-0460">Magnesium</keyword>
<evidence type="ECO:0000313" key="4">
    <source>
        <dbReference type="Proteomes" id="UP000595362"/>
    </source>
</evidence>
<accession>A0A7T5UGH3</accession>
<comment type="cofactor">
    <cofactor evidence="2">
        <name>Mg(2+)</name>
        <dbReference type="ChEBI" id="CHEBI:18420"/>
    </cofactor>
    <text evidence="2">Binds 2 magnesium ions per subunit.</text>
</comment>
<name>A0A7T5UGH3_9BACT</name>
<dbReference type="PROSITE" id="PS01066">
    <property type="entry name" value="UPP_SYNTHASE"/>
    <property type="match status" value="1"/>
</dbReference>
<feature type="active site" evidence="2">
    <location>
        <position position="13"/>
    </location>
</feature>
<keyword evidence="1 2" id="KW-0808">Transferase</keyword>
<dbReference type="SUPFAM" id="SSF64005">
    <property type="entry name" value="Undecaprenyl diphosphate synthase"/>
    <property type="match status" value="1"/>
</dbReference>